<evidence type="ECO:0000313" key="3">
    <source>
        <dbReference type="EMBL" id="OIT37789.1"/>
    </source>
</evidence>
<comment type="caution">
    <text evidence="3">The sequence shown here is derived from an EMBL/GenBank/DDBJ whole genome shotgun (WGS) entry which is preliminary data.</text>
</comment>
<dbReference type="InterPro" id="IPR046431">
    <property type="entry name" value="FAF_dom"/>
</dbReference>
<protein>
    <recommendedName>
        <fullName evidence="2">FAF domain-containing protein</fullName>
    </recommendedName>
</protein>
<accession>A0A314L9R1</accession>
<dbReference type="EMBL" id="MJEQ01000269">
    <property type="protein sequence ID" value="OIT37789.1"/>
    <property type="molecule type" value="Genomic_DNA"/>
</dbReference>
<dbReference type="PANTHER" id="PTHR33155:SF75">
    <property type="entry name" value="OS02G0750800 PROTEIN"/>
    <property type="match status" value="1"/>
</dbReference>
<sequence>MPCKNLHHIKNLQILLFPKNPLDFSLFSPMQSSKNEHSLGLADYVGVESYVDLKSDLNLEPYKWFSGGGGGGFERREEVRMAMKREKQKEKVEREYPPSIPWLAHTENLPTSQMPWVMKRYYTPDGRLIIKEEKVKRFEYFEAHRTNGRLMLNLVPLNDDVSGSDDDDEDCVCDDSDVAVTDGSNQVKVDRTEEKESTLVNGGGAPVIGGGGSGGGSKCASLFSLGVAVPAIRPVHT</sequence>
<evidence type="ECO:0000313" key="4">
    <source>
        <dbReference type="Proteomes" id="UP000187609"/>
    </source>
</evidence>
<comment type="similarity">
    <text evidence="1">Belongs to the fantastic four family.</text>
</comment>
<name>A0A314L9R1_NICAT</name>
<dbReference type="Proteomes" id="UP000187609">
    <property type="component" value="Unassembled WGS sequence"/>
</dbReference>
<dbReference type="Gramene" id="OIT37789">
    <property type="protein sequence ID" value="OIT37789"/>
    <property type="gene ID" value="A4A49_15014"/>
</dbReference>
<dbReference type="AlphaFoldDB" id="A0A314L9R1"/>
<dbReference type="Pfam" id="PF11250">
    <property type="entry name" value="FAF"/>
    <property type="match status" value="1"/>
</dbReference>
<evidence type="ECO:0000256" key="1">
    <source>
        <dbReference type="ARBA" id="ARBA00008690"/>
    </source>
</evidence>
<keyword evidence="4" id="KW-1185">Reference proteome</keyword>
<feature type="domain" description="FAF" evidence="2">
    <location>
        <begin position="95"/>
        <end position="154"/>
    </location>
</feature>
<dbReference type="PANTHER" id="PTHR33155">
    <property type="entry name" value="FANTASTIC FOUR-LIKE PROTEIN (DUF3049)"/>
    <property type="match status" value="1"/>
</dbReference>
<proteinExistence type="inferred from homology"/>
<gene>
    <name evidence="3" type="ORF">A4A49_15014</name>
</gene>
<reference evidence="3" key="1">
    <citation type="submission" date="2016-11" db="EMBL/GenBank/DDBJ databases">
        <title>The genome of Nicotiana attenuata.</title>
        <authorList>
            <person name="Xu S."/>
            <person name="Brockmoeller T."/>
            <person name="Gaquerel E."/>
            <person name="Navarro A."/>
            <person name="Kuhl H."/>
            <person name="Gase K."/>
            <person name="Ling Z."/>
            <person name="Zhou W."/>
            <person name="Kreitzer C."/>
            <person name="Stanke M."/>
            <person name="Tang H."/>
            <person name="Lyons E."/>
            <person name="Pandey P."/>
            <person name="Pandey S.P."/>
            <person name="Timmermann B."/>
            <person name="Baldwin I.T."/>
        </authorList>
    </citation>
    <scope>NUCLEOTIDE SEQUENCE [LARGE SCALE GENOMIC DNA]</scope>
    <source>
        <strain evidence="3">UT</strain>
    </source>
</reference>
<evidence type="ECO:0000259" key="2">
    <source>
        <dbReference type="Pfam" id="PF11250"/>
    </source>
</evidence>
<dbReference type="InterPro" id="IPR021410">
    <property type="entry name" value="FAF"/>
</dbReference>
<organism evidence="3 4">
    <name type="scientific">Nicotiana attenuata</name>
    <name type="common">Coyote tobacco</name>
    <dbReference type="NCBI Taxonomy" id="49451"/>
    <lineage>
        <taxon>Eukaryota</taxon>
        <taxon>Viridiplantae</taxon>
        <taxon>Streptophyta</taxon>
        <taxon>Embryophyta</taxon>
        <taxon>Tracheophyta</taxon>
        <taxon>Spermatophyta</taxon>
        <taxon>Magnoliopsida</taxon>
        <taxon>eudicotyledons</taxon>
        <taxon>Gunneridae</taxon>
        <taxon>Pentapetalae</taxon>
        <taxon>asterids</taxon>
        <taxon>lamiids</taxon>
        <taxon>Solanales</taxon>
        <taxon>Solanaceae</taxon>
        <taxon>Nicotianoideae</taxon>
        <taxon>Nicotianeae</taxon>
        <taxon>Nicotiana</taxon>
    </lineage>
</organism>